<dbReference type="PANTHER" id="PTHR32494:SF5">
    <property type="entry name" value="ALLANTOATE AMIDOHYDROLASE"/>
    <property type="match status" value="1"/>
</dbReference>
<evidence type="ECO:0000313" key="6">
    <source>
        <dbReference type="Proteomes" id="UP000320209"/>
    </source>
</evidence>
<comment type="similarity">
    <text evidence="1">Belongs to the peptidase M20 family.</text>
</comment>
<dbReference type="GO" id="GO:0016813">
    <property type="term" value="F:hydrolase activity, acting on carbon-nitrogen (but not peptide) bonds, in linear amidines"/>
    <property type="evidence" value="ECO:0007669"/>
    <property type="project" value="InterPro"/>
</dbReference>
<feature type="binding site" evidence="3">
    <location>
        <position position="74"/>
    </location>
    <ligand>
        <name>Zn(2+)</name>
        <dbReference type="ChEBI" id="CHEBI:29105"/>
        <label>1</label>
    </ligand>
</feature>
<keyword evidence="3" id="KW-0479">Metal-binding</keyword>
<feature type="binding site" evidence="3">
    <location>
        <position position="182"/>
    </location>
    <ligand>
        <name>Zn(2+)</name>
        <dbReference type="ChEBI" id="CHEBI:29105"/>
        <label>1</label>
    </ligand>
</feature>
<keyword evidence="6" id="KW-1185">Reference proteome</keyword>
<keyword evidence="3" id="KW-0862">Zinc</keyword>
<dbReference type="Gene3D" id="3.40.630.10">
    <property type="entry name" value="Zn peptidases"/>
    <property type="match status" value="1"/>
</dbReference>
<dbReference type="InterPro" id="IPR010158">
    <property type="entry name" value="Amidase_Cbmase"/>
</dbReference>
<dbReference type="OrthoDB" id="9808195at2"/>
<dbReference type="AlphaFoldDB" id="A0A543A5Y9"/>
<dbReference type="PANTHER" id="PTHR32494">
    <property type="entry name" value="ALLANTOATE DEIMINASE-RELATED"/>
    <property type="match status" value="1"/>
</dbReference>
<dbReference type="NCBIfam" id="NF006770">
    <property type="entry name" value="PRK09290.1-4"/>
    <property type="match status" value="1"/>
</dbReference>
<keyword evidence="2 5" id="KW-0378">Hydrolase</keyword>
<evidence type="ECO:0000256" key="3">
    <source>
        <dbReference type="PIRSR" id="PIRSR001235-1"/>
    </source>
</evidence>
<organism evidence="5 6">
    <name type="scientific">Nocardioides albertanoniae</name>
    <dbReference type="NCBI Taxonomy" id="1175486"/>
    <lineage>
        <taxon>Bacteria</taxon>
        <taxon>Bacillati</taxon>
        <taxon>Actinomycetota</taxon>
        <taxon>Actinomycetes</taxon>
        <taxon>Propionibacteriales</taxon>
        <taxon>Nocardioidaceae</taxon>
        <taxon>Nocardioides</taxon>
    </lineage>
</organism>
<dbReference type="InterPro" id="IPR002933">
    <property type="entry name" value="Peptidase_M20"/>
</dbReference>
<dbReference type="SUPFAM" id="SSF55031">
    <property type="entry name" value="Bacterial exopeptidase dimerisation domain"/>
    <property type="match status" value="1"/>
</dbReference>
<feature type="binding site" evidence="4">
    <location>
        <position position="278"/>
    </location>
    <ligand>
        <name>allantoate</name>
        <dbReference type="ChEBI" id="CHEBI:17536"/>
    </ligand>
</feature>
<name>A0A543A5Y9_9ACTN</name>
<feature type="binding site" evidence="4">
    <location>
        <position position="265"/>
    </location>
    <ligand>
        <name>allantoate</name>
        <dbReference type="ChEBI" id="CHEBI:17536"/>
    </ligand>
</feature>
<feature type="binding site" evidence="3">
    <location>
        <position position="120"/>
    </location>
    <ligand>
        <name>Zn(2+)</name>
        <dbReference type="ChEBI" id="CHEBI:29105"/>
        <label>2</label>
    </ligand>
</feature>
<comment type="caution">
    <text evidence="5">The sequence shown here is derived from an EMBL/GenBank/DDBJ whole genome shotgun (WGS) entry which is preliminary data.</text>
</comment>
<evidence type="ECO:0000313" key="5">
    <source>
        <dbReference type="EMBL" id="TQL68021.1"/>
    </source>
</evidence>
<dbReference type="SUPFAM" id="SSF53187">
    <property type="entry name" value="Zn-dependent exopeptidases"/>
    <property type="match status" value="1"/>
</dbReference>
<evidence type="ECO:0000256" key="1">
    <source>
        <dbReference type="ARBA" id="ARBA00006153"/>
    </source>
</evidence>
<dbReference type="GO" id="GO:0046872">
    <property type="term" value="F:metal ion binding"/>
    <property type="evidence" value="ECO:0007669"/>
    <property type="project" value="UniProtKB-KW"/>
</dbReference>
<dbReference type="PIRSF" id="PIRSF001235">
    <property type="entry name" value="Amidase_carbamoylase"/>
    <property type="match status" value="1"/>
</dbReference>
<dbReference type="EMBL" id="VFOV01000001">
    <property type="protein sequence ID" value="TQL68021.1"/>
    <property type="molecule type" value="Genomic_DNA"/>
</dbReference>
<accession>A0A543A5Y9</accession>
<feature type="binding site" evidence="3">
    <location>
        <position position="368"/>
    </location>
    <ligand>
        <name>Zn(2+)</name>
        <dbReference type="ChEBI" id="CHEBI:29105"/>
        <label>2</label>
    </ligand>
</feature>
<evidence type="ECO:0000256" key="2">
    <source>
        <dbReference type="ARBA" id="ARBA00022801"/>
    </source>
</evidence>
<feature type="binding site" evidence="3">
    <location>
        <position position="85"/>
    </location>
    <ligand>
        <name>Zn(2+)</name>
        <dbReference type="ChEBI" id="CHEBI:29105"/>
        <label>1</label>
    </ligand>
</feature>
<dbReference type="NCBIfam" id="TIGR01879">
    <property type="entry name" value="hydantase"/>
    <property type="match status" value="1"/>
</dbReference>
<dbReference type="InterPro" id="IPR036264">
    <property type="entry name" value="Bact_exopeptidase_dim_dom"/>
</dbReference>
<sequence>MWRDLAPLGRSSTSGGYFRQPFASAERECADWFAQEARARGLRLEHDGFGNMVAWWEAAPGSAGEGGDVLTGSHLDSVLDGGAFDGPLGVVSAFAALDLMRERGFAPARRIGIGAFVEEEGSRFGLACLGSRLAVGATSLQQAEALTDRDGVRLGDAWAEAGVDPSQGSDLLAGVGCFVELHVEQGRDLIDRDAAVGVASEIWPHGRYRFDFTGEANHAGTTRMEDRRDPMLTYAMAALAANEQARLAGERATFGRISVEPNGTNAVPSRVTAWLDARCATDDSLGRLVEAITAQAADRAGEHGTGLEVTPESVSAAVGFDADLARSIAAPHGWPVIPTQAGHDAGILSAAGIPTAMLFVRNPTGISHAPDEHAETVDCLAGVEALADTLQELAG</sequence>
<comment type="cofactor">
    <cofactor evidence="3">
        <name>Zn(2+)</name>
        <dbReference type="ChEBI" id="CHEBI:29105"/>
    </cofactor>
    <text evidence="3">Binds 2 Zn(2+) ions per subunit.</text>
</comment>
<dbReference type="Proteomes" id="UP000320209">
    <property type="component" value="Unassembled WGS sequence"/>
</dbReference>
<proteinExistence type="inferred from homology"/>
<reference evidence="5 6" key="1">
    <citation type="submission" date="2019-06" db="EMBL/GenBank/DDBJ databases">
        <title>Sequencing the genomes of 1000 actinobacteria strains.</title>
        <authorList>
            <person name="Klenk H.-P."/>
        </authorList>
    </citation>
    <scope>NUCLEOTIDE SEQUENCE [LARGE SCALE GENOMIC DNA]</scope>
    <source>
        <strain evidence="5 6">DSM 25218</strain>
    </source>
</reference>
<protein>
    <submittedName>
        <fullName evidence="5">N-carbamoyl-L-amino-acid hydrolase</fullName>
    </submittedName>
</protein>
<dbReference type="Gene3D" id="3.30.70.360">
    <property type="match status" value="1"/>
</dbReference>
<feature type="binding site" evidence="3">
    <location>
        <position position="85"/>
    </location>
    <ligand>
        <name>Zn(2+)</name>
        <dbReference type="ChEBI" id="CHEBI:29105"/>
        <label>2</label>
    </ligand>
</feature>
<dbReference type="Pfam" id="PF01546">
    <property type="entry name" value="Peptidase_M20"/>
    <property type="match status" value="1"/>
</dbReference>
<feature type="binding site" evidence="4">
    <location>
        <position position="207"/>
    </location>
    <ligand>
        <name>allantoate</name>
        <dbReference type="ChEBI" id="CHEBI:17536"/>
    </ligand>
</feature>
<evidence type="ECO:0000256" key="4">
    <source>
        <dbReference type="PIRSR" id="PIRSR001235-2"/>
    </source>
</evidence>
<gene>
    <name evidence="5" type="ORF">FB381_1910</name>
</gene>